<evidence type="ECO:0000256" key="1">
    <source>
        <dbReference type="SAM" id="SignalP"/>
    </source>
</evidence>
<dbReference type="Gene3D" id="2.60.120.1160">
    <property type="match status" value="1"/>
</dbReference>
<evidence type="ECO:0000259" key="3">
    <source>
        <dbReference type="Pfam" id="PF18271"/>
    </source>
</evidence>
<feature type="chain" id="PRO_5034229913" description="Heterokaryon incompatibility domain-containing protein" evidence="1">
    <location>
        <begin position="20"/>
        <end position="1047"/>
    </location>
</feature>
<name>A0A8H4VYZ8_9HELO</name>
<evidence type="ECO:0000313" key="4">
    <source>
        <dbReference type="EMBL" id="KAF4625545.1"/>
    </source>
</evidence>
<proteinExistence type="predicted"/>
<dbReference type="Proteomes" id="UP000566819">
    <property type="component" value="Unassembled WGS sequence"/>
</dbReference>
<comment type="caution">
    <text evidence="4">The sequence shown here is derived from an EMBL/GenBank/DDBJ whole genome shotgun (WGS) entry which is preliminary data.</text>
</comment>
<evidence type="ECO:0000259" key="2">
    <source>
        <dbReference type="Pfam" id="PF06985"/>
    </source>
</evidence>
<dbReference type="InterPro" id="IPR010730">
    <property type="entry name" value="HET"/>
</dbReference>
<dbReference type="OrthoDB" id="4885943at2759"/>
<keyword evidence="5" id="KW-1185">Reference proteome</keyword>
<reference evidence="4 5" key="1">
    <citation type="submission" date="2020-03" db="EMBL/GenBank/DDBJ databases">
        <title>Draft Genome Sequence of Cudoniella acicularis.</title>
        <authorList>
            <person name="Buettner E."/>
            <person name="Kellner H."/>
        </authorList>
    </citation>
    <scope>NUCLEOTIDE SEQUENCE [LARGE SCALE GENOMIC DNA]</scope>
    <source>
        <strain evidence="4 5">DSM 108380</strain>
    </source>
</reference>
<feature type="signal peptide" evidence="1">
    <location>
        <begin position="1"/>
        <end position="19"/>
    </location>
</feature>
<accession>A0A8H4VYZ8</accession>
<feature type="domain" description="Heterokaryon incompatibility" evidence="2">
    <location>
        <begin position="558"/>
        <end position="726"/>
    </location>
</feature>
<dbReference type="InterPro" id="IPR041524">
    <property type="entry name" value="GH131_N"/>
</dbReference>
<protein>
    <recommendedName>
        <fullName evidence="6">Heterokaryon incompatibility domain-containing protein</fullName>
    </recommendedName>
</protein>
<dbReference type="PANTHER" id="PTHR33112:SF9">
    <property type="entry name" value="HETEROKARYON INCOMPATIBILITY DOMAIN-CONTAINING PROTEIN"/>
    <property type="match status" value="1"/>
</dbReference>
<sequence length="1047" mass="117909">MDSFKICSVFTSLLAAVSAAVSTGGYCLPAFDGTILANATLQLFDTTSSPYSPTHVKGNNLNWSSILLFPTVPISRFDWDARPRTKAVEITINNSSIFLSGGKNLQYGFRRAELVAGNGSDVTNVGVKTFHWSNRQDAERPMNLSHEYMNVWHEANDYASNQFSLNAGVMLDQDRPVASGNASLSGVGMDRVLWKVLDRKNDVIWSTPILSGAWQNWGIVVDYVKNTLQVYYSANYDSLVAVTNPVPNDNSGGGQFHVGMLKKPTNTTSVVWDGYQESPFSTSSTLGPAGGSGSIQRSLLASRSLLPPDREPRTMARAEASSGLSMPREEAAVSFSRHGYLQTFYHRFSTLLGVWAYRKEECPLCRPYFASYSLSPNAVLTQVLPSPEEQGRCHGCWVLRFAISFCAHIIKIEKKGEIIRASGCYINSSIGRTEFIVCAIEERDGYQVGIEAHLEMLKTTQLNKDSSWVQWISGFLEARWRGHQPIYIERAFETHPISGYTGSSAAFEKIYSWFQVCSTSHQACNSNFHPPSLPTRVIDITDRNNMRLIEGEDSQSHYICLSHRWIDEKKMPRCTQANIKSLKQHIPWNFLTQSFQDAISFAQAFSKWHVQQYPGQDPIRYIWIDSLCIIQDSAKDWDKEARLMGFIYEGAILTVAAASGTDGCFSEAEQIFKGFEISNPQRRNPRLYLRKGLPYHGTPALEKESNTAHEFSGGLDLFTRGWVMQERLLSRRLVIFSPHEIMWECFEISDCECGRLSGGIKGKAIEGHIGPHFDVARELYKYEEQHRTEDPNYLLSPMPFKVAYHMSLKDGDEYRMRKIRDWWRRLVDTYSSLSLTKESDRLPALTGLATWFGRTTGMEDYIIGHWMASLPFDLAWCTYTPADGFLDQDRSHPVSSWSWASCAGPVQMPREATPEGLVVCAKLNSVSPTFGSSISLNIRCSIFTATTDHLSDSNFPLVSEYLPDSASSLTVPANKRMYALILNGVKGKYWALLHIQIVHNSKLKFRRLGLFLISARENLSREQSEVITNLTLRSCFNTEVIQEIELI</sequence>
<dbReference type="Pfam" id="PF18271">
    <property type="entry name" value="GH131_N"/>
    <property type="match status" value="1"/>
</dbReference>
<dbReference type="Pfam" id="PF06985">
    <property type="entry name" value="HET"/>
    <property type="match status" value="1"/>
</dbReference>
<evidence type="ECO:0008006" key="6">
    <source>
        <dbReference type="Google" id="ProtNLM"/>
    </source>
</evidence>
<keyword evidence="1" id="KW-0732">Signal</keyword>
<gene>
    <name evidence="4" type="ORF">G7Y89_g12622</name>
</gene>
<organism evidence="4 5">
    <name type="scientific">Cudoniella acicularis</name>
    <dbReference type="NCBI Taxonomy" id="354080"/>
    <lineage>
        <taxon>Eukaryota</taxon>
        <taxon>Fungi</taxon>
        <taxon>Dikarya</taxon>
        <taxon>Ascomycota</taxon>
        <taxon>Pezizomycotina</taxon>
        <taxon>Leotiomycetes</taxon>
        <taxon>Helotiales</taxon>
        <taxon>Tricladiaceae</taxon>
        <taxon>Cudoniella</taxon>
    </lineage>
</organism>
<dbReference type="EMBL" id="JAAMPI010001352">
    <property type="protein sequence ID" value="KAF4625545.1"/>
    <property type="molecule type" value="Genomic_DNA"/>
</dbReference>
<feature type="domain" description="Glycoside hydrolase 131 catalytic N-terminal" evidence="3">
    <location>
        <begin position="31"/>
        <end position="278"/>
    </location>
</feature>
<evidence type="ECO:0000313" key="5">
    <source>
        <dbReference type="Proteomes" id="UP000566819"/>
    </source>
</evidence>
<dbReference type="AlphaFoldDB" id="A0A8H4VYZ8"/>
<dbReference type="PANTHER" id="PTHR33112">
    <property type="entry name" value="DOMAIN PROTEIN, PUTATIVE-RELATED"/>
    <property type="match status" value="1"/>
</dbReference>